<dbReference type="PANTHER" id="PTHR43080">
    <property type="entry name" value="CBS DOMAIN-CONTAINING PROTEIN CBSX3, MITOCHONDRIAL"/>
    <property type="match status" value="1"/>
</dbReference>
<dbReference type="KEGG" id="tpep:A0127_00665"/>
<sequence>MDVEAALEKFHSLKVSEIMPKIDTIPIVTADSDLLNVLKLLRTRHHVWVVKDRDSMELVGVIRYMDVIDILLPPESHRFKLGMTSRSMRSLLGGATKAEDVADRHPLTIEEEATVLDALTKMRRYKVQVLAVVEGERLVGEISLRILIDELLRLLRVGGAQWKE</sequence>
<name>A0A142CSN5_9EURY</name>
<gene>
    <name evidence="4" type="ORF">A0127_00665</name>
</gene>
<accession>A0A142CSN5</accession>
<dbReference type="OrthoDB" id="85365at2157"/>
<dbReference type="AlphaFoldDB" id="A0A142CSN5"/>
<proteinExistence type="predicted"/>
<dbReference type="SMART" id="SM00116">
    <property type="entry name" value="CBS"/>
    <property type="match status" value="2"/>
</dbReference>
<protein>
    <submittedName>
        <fullName evidence="4">CBS domain-containing protein</fullName>
    </submittedName>
</protein>
<dbReference type="PROSITE" id="PS51371">
    <property type="entry name" value="CBS"/>
    <property type="match status" value="2"/>
</dbReference>
<keyword evidence="1 2" id="KW-0129">CBS domain</keyword>
<dbReference type="Gene3D" id="3.10.580.10">
    <property type="entry name" value="CBS-domain"/>
    <property type="match status" value="2"/>
</dbReference>
<feature type="domain" description="CBS" evidence="3">
    <location>
        <begin position="102"/>
        <end position="157"/>
    </location>
</feature>
<reference evidence="5" key="1">
    <citation type="submission" date="2016-03" db="EMBL/GenBank/DDBJ databases">
        <authorList>
            <person name="Oger P.M."/>
        </authorList>
    </citation>
    <scope>NUCLEOTIDE SEQUENCE [LARGE SCALE GENOMIC DNA]</scope>
    <source>
        <strain evidence="5">OG-1</strain>
    </source>
</reference>
<dbReference type="RefSeq" id="WP_062386571.1">
    <property type="nucleotide sequence ID" value="NZ_CP014750.1"/>
</dbReference>
<evidence type="ECO:0000256" key="1">
    <source>
        <dbReference type="ARBA" id="ARBA00023122"/>
    </source>
</evidence>
<organism evidence="4 5">
    <name type="scientific">Thermococcus peptonophilus</name>
    <dbReference type="NCBI Taxonomy" id="53952"/>
    <lineage>
        <taxon>Archaea</taxon>
        <taxon>Methanobacteriati</taxon>
        <taxon>Methanobacteriota</taxon>
        <taxon>Thermococci</taxon>
        <taxon>Thermococcales</taxon>
        <taxon>Thermococcaceae</taxon>
        <taxon>Thermococcus</taxon>
    </lineage>
</organism>
<dbReference type="GeneID" id="27139013"/>
<evidence type="ECO:0000256" key="2">
    <source>
        <dbReference type="PROSITE-ProRule" id="PRU00703"/>
    </source>
</evidence>
<dbReference type="InterPro" id="IPR000644">
    <property type="entry name" value="CBS_dom"/>
</dbReference>
<dbReference type="Pfam" id="PF00571">
    <property type="entry name" value="CBS"/>
    <property type="match status" value="2"/>
</dbReference>
<dbReference type="SUPFAM" id="SSF54631">
    <property type="entry name" value="CBS-domain pair"/>
    <property type="match status" value="1"/>
</dbReference>
<evidence type="ECO:0000259" key="3">
    <source>
        <dbReference type="PROSITE" id="PS51371"/>
    </source>
</evidence>
<dbReference type="InterPro" id="IPR046342">
    <property type="entry name" value="CBS_dom_sf"/>
</dbReference>
<dbReference type="EMBL" id="CP014750">
    <property type="protein sequence ID" value="AMQ17787.1"/>
    <property type="molecule type" value="Genomic_DNA"/>
</dbReference>
<dbReference type="Proteomes" id="UP000073604">
    <property type="component" value="Chromosome"/>
</dbReference>
<dbReference type="CDD" id="cd02205">
    <property type="entry name" value="CBS_pair_SF"/>
    <property type="match status" value="1"/>
</dbReference>
<keyword evidence="5" id="KW-1185">Reference proteome</keyword>
<feature type="domain" description="CBS" evidence="3">
    <location>
        <begin position="19"/>
        <end position="81"/>
    </location>
</feature>
<dbReference type="STRING" id="53952.A0127_00665"/>
<evidence type="ECO:0000313" key="4">
    <source>
        <dbReference type="EMBL" id="AMQ17787.1"/>
    </source>
</evidence>
<dbReference type="InterPro" id="IPR051257">
    <property type="entry name" value="Diverse_CBS-Domain"/>
</dbReference>
<evidence type="ECO:0000313" key="5">
    <source>
        <dbReference type="Proteomes" id="UP000073604"/>
    </source>
</evidence>
<dbReference type="PANTHER" id="PTHR43080:SF2">
    <property type="entry name" value="CBS DOMAIN-CONTAINING PROTEIN"/>
    <property type="match status" value="1"/>
</dbReference>